<dbReference type="Proteomes" id="UP000198211">
    <property type="component" value="Unassembled WGS sequence"/>
</dbReference>
<evidence type="ECO:0000313" key="3">
    <source>
        <dbReference type="EMBL" id="OWZ24822.1"/>
    </source>
</evidence>
<reference evidence="4" key="1">
    <citation type="submission" date="2017-03" db="EMBL/GenBank/DDBJ databases">
        <title>Phytopthora megakarya and P. palmivora, two closely related causual agents of cacao black pod achieved similar genome size and gene model numbers by different mechanisms.</title>
        <authorList>
            <person name="Ali S."/>
            <person name="Shao J."/>
            <person name="Larry D.J."/>
            <person name="Kronmiller B."/>
            <person name="Shen D."/>
            <person name="Strem M.D."/>
            <person name="Melnick R.L."/>
            <person name="Guiltinan M.J."/>
            <person name="Tyler B.M."/>
            <person name="Meinhardt L.W."/>
            <person name="Bailey B.A."/>
        </authorList>
    </citation>
    <scope>NUCLEOTIDE SEQUENCE [LARGE SCALE GENOMIC DNA]</scope>
    <source>
        <strain evidence="4">zdho120</strain>
    </source>
</reference>
<feature type="domain" description="NADP-dependent oxidoreductase" evidence="2">
    <location>
        <begin position="6"/>
        <end position="215"/>
    </location>
</feature>
<evidence type="ECO:0000259" key="2">
    <source>
        <dbReference type="Pfam" id="PF00248"/>
    </source>
</evidence>
<gene>
    <name evidence="3" type="ORF">PHMEG_00098</name>
</gene>
<comment type="caution">
    <text evidence="3">The sequence shown here is derived from an EMBL/GenBank/DDBJ whole genome shotgun (WGS) entry which is preliminary data.</text>
</comment>
<dbReference type="Gene3D" id="3.20.20.100">
    <property type="entry name" value="NADP-dependent oxidoreductase domain"/>
    <property type="match status" value="1"/>
</dbReference>
<protein>
    <recommendedName>
        <fullName evidence="2">NADP-dependent oxidoreductase domain-containing protein</fullName>
    </recommendedName>
</protein>
<dbReference type="EMBL" id="NBNE01000002">
    <property type="protein sequence ID" value="OWZ24822.1"/>
    <property type="molecule type" value="Genomic_DNA"/>
</dbReference>
<accession>A0A225X597</accession>
<feature type="region of interest" description="Disordered" evidence="1">
    <location>
        <begin position="272"/>
        <end position="314"/>
    </location>
</feature>
<feature type="compositionally biased region" description="Low complexity" evidence="1">
    <location>
        <begin position="272"/>
        <end position="294"/>
    </location>
</feature>
<dbReference type="SUPFAM" id="SSF51430">
    <property type="entry name" value="NAD(P)-linked oxidoreductase"/>
    <property type="match status" value="1"/>
</dbReference>
<dbReference type="InterPro" id="IPR036812">
    <property type="entry name" value="NAD(P)_OxRdtase_dom_sf"/>
</dbReference>
<keyword evidence="4" id="KW-1185">Reference proteome</keyword>
<evidence type="ECO:0000256" key="1">
    <source>
        <dbReference type="SAM" id="MobiDB-lite"/>
    </source>
</evidence>
<dbReference type="AlphaFoldDB" id="A0A225X597"/>
<organism evidence="3 4">
    <name type="scientific">Phytophthora megakarya</name>
    <dbReference type="NCBI Taxonomy" id="4795"/>
    <lineage>
        <taxon>Eukaryota</taxon>
        <taxon>Sar</taxon>
        <taxon>Stramenopiles</taxon>
        <taxon>Oomycota</taxon>
        <taxon>Peronosporomycetes</taxon>
        <taxon>Peronosporales</taxon>
        <taxon>Peronosporaceae</taxon>
        <taxon>Phytophthora</taxon>
    </lineage>
</organism>
<sequence length="314" mass="35044">MSTPTDCTLEQIADRVDHALETLQFQQLDVLLLQAQSLPETGGIYARKQAVLEAWENMMAIQRAGTVGHIGVSDLSMQDVDFLLTAYPNNPPEAWSMEIQLPEIASSSSNLGEPLQHVIAFAHAHSIDILARFPFERLETLDRDVEEEWSLLTQKIAERYRERPFKFLVAHENEGTTASYHMDSHALGDTKVMQTPLQIAVRYLLQKGLVIIPQSFDDLQRDNQAGKKTLREIFGPLAHPYAGIHSSFSPHKLYSSLLAREDLSAVDRALPLTTSFPLPTPPRSSTSKTARSRPGSTQERRTSLPVVSHLPSAE</sequence>
<dbReference type="Pfam" id="PF00248">
    <property type="entry name" value="Aldo_ket_red"/>
    <property type="match status" value="1"/>
</dbReference>
<dbReference type="OrthoDB" id="416253at2759"/>
<proteinExistence type="predicted"/>
<dbReference type="InterPro" id="IPR023210">
    <property type="entry name" value="NADP_OxRdtase_dom"/>
</dbReference>
<name>A0A225X597_9STRA</name>
<evidence type="ECO:0000313" key="4">
    <source>
        <dbReference type="Proteomes" id="UP000198211"/>
    </source>
</evidence>